<organism evidence="1 2">
    <name type="scientific">Salibacter halophilus</name>
    <dbReference type="NCBI Taxonomy" id="1803916"/>
    <lineage>
        <taxon>Bacteria</taxon>
        <taxon>Pseudomonadati</taxon>
        <taxon>Bacteroidota</taxon>
        <taxon>Flavobacteriia</taxon>
        <taxon>Flavobacteriales</taxon>
        <taxon>Salibacteraceae</taxon>
        <taxon>Salibacter</taxon>
    </lineage>
</organism>
<dbReference type="EMBL" id="WACR01000009">
    <property type="protein sequence ID" value="KAB1063171.1"/>
    <property type="molecule type" value="Genomic_DNA"/>
</dbReference>
<keyword evidence="2" id="KW-1185">Reference proteome</keyword>
<gene>
    <name evidence="1" type="ORF">F3059_11040</name>
</gene>
<dbReference type="RefSeq" id="WP_151169207.1">
    <property type="nucleotide sequence ID" value="NZ_WACR01000009.1"/>
</dbReference>
<evidence type="ECO:0000313" key="1">
    <source>
        <dbReference type="EMBL" id="KAB1063171.1"/>
    </source>
</evidence>
<evidence type="ECO:0000313" key="2">
    <source>
        <dbReference type="Proteomes" id="UP000435357"/>
    </source>
</evidence>
<name>A0A6N6M2G7_9FLAO</name>
<dbReference type="AlphaFoldDB" id="A0A6N6M2G7"/>
<proteinExistence type="predicted"/>
<reference evidence="1 2" key="1">
    <citation type="submission" date="2019-09" db="EMBL/GenBank/DDBJ databases">
        <title>Genomes of Cryomorphaceae.</title>
        <authorList>
            <person name="Bowman J.P."/>
        </authorList>
    </citation>
    <scope>NUCLEOTIDE SEQUENCE [LARGE SCALE GENOMIC DNA]</scope>
    <source>
        <strain evidence="1 2">KCTC 52047</strain>
    </source>
</reference>
<dbReference type="InterPro" id="IPR003477">
    <property type="entry name" value="PemK-like"/>
</dbReference>
<dbReference type="Pfam" id="PF02452">
    <property type="entry name" value="PemK_toxin"/>
    <property type="match status" value="1"/>
</dbReference>
<dbReference type="Proteomes" id="UP000435357">
    <property type="component" value="Unassembled WGS sequence"/>
</dbReference>
<accession>A0A6N6M2G7</accession>
<dbReference type="InterPro" id="IPR011067">
    <property type="entry name" value="Plasmid_toxin/cell-grow_inhib"/>
</dbReference>
<dbReference type="OrthoDB" id="129822at2"/>
<protein>
    <submittedName>
        <fullName evidence="1">Type II toxin-antitoxin system PemK/MazF family toxin</fullName>
    </submittedName>
</protein>
<dbReference type="Gene3D" id="2.30.30.110">
    <property type="match status" value="1"/>
</dbReference>
<comment type="caution">
    <text evidence="1">The sequence shown here is derived from an EMBL/GenBank/DDBJ whole genome shotgun (WGS) entry which is preliminary data.</text>
</comment>
<sequence>MKNFNQGDIVLLPYPYTDLSRSKKRPVVIISKDSINRQNLIVAKITSVIRNDELSFHINQNEIDIKLRKESEVRTNELFTVHRSLIIKKITQFKKATLQKLISQIKENISVSS</sequence>
<dbReference type="GO" id="GO:0003677">
    <property type="term" value="F:DNA binding"/>
    <property type="evidence" value="ECO:0007669"/>
    <property type="project" value="InterPro"/>
</dbReference>
<dbReference type="SUPFAM" id="SSF50118">
    <property type="entry name" value="Cell growth inhibitor/plasmid maintenance toxic component"/>
    <property type="match status" value="1"/>
</dbReference>